<sequence length="259" mass="30548">MYITKKNYSLGFIALFSCILFSCKSNKTALTTRHKNTPIDSVLAKETKFTYLKSKFKLHFHDAERDVKAKVRLRLKKDSLIWVSVSKTGFEGLRGMITRDSIYVLDRMKKVYQVSDFTTLSKNFNFDINFDLLQSMILGNMPFRGATKSKIVQNEKYWLIKQKRKHIDIENYVNNRNRKLEQVLLTDIITNNSLRMVYEDYAAYNDKVFPGKSSITVKYKSKQKKQNLITSVSIKYLKVEFTDEEVKFPFRVSKKYKRE</sequence>
<comment type="caution">
    <text evidence="1">The sequence shown here is derived from an EMBL/GenBank/DDBJ whole genome shotgun (WGS) entry which is preliminary data.</text>
</comment>
<evidence type="ECO:0000313" key="1">
    <source>
        <dbReference type="EMBL" id="EAY27790.1"/>
    </source>
</evidence>
<dbReference type="PROSITE" id="PS51257">
    <property type="entry name" value="PROKAR_LIPOPROTEIN"/>
    <property type="match status" value="1"/>
</dbReference>
<dbReference type="AlphaFoldDB" id="A1ZNZ8"/>
<dbReference type="Pfam" id="PF14125">
    <property type="entry name" value="DUF4292"/>
    <property type="match status" value="1"/>
</dbReference>
<dbReference type="EMBL" id="AAWS01000020">
    <property type="protein sequence ID" value="EAY27790.1"/>
    <property type="molecule type" value="Genomic_DNA"/>
</dbReference>
<dbReference type="RefSeq" id="WP_002698744.1">
    <property type="nucleotide sequence ID" value="NZ_AAWS01000020.1"/>
</dbReference>
<dbReference type="Proteomes" id="UP000004095">
    <property type="component" value="Unassembled WGS sequence"/>
</dbReference>
<reference evidence="1 2" key="1">
    <citation type="submission" date="2007-01" db="EMBL/GenBank/DDBJ databases">
        <authorList>
            <person name="Haygood M."/>
            <person name="Podell S."/>
            <person name="Anderson C."/>
            <person name="Hopkinson B."/>
            <person name="Roe K."/>
            <person name="Barbeau K."/>
            <person name="Gaasterland T."/>
            <person name="Ferriera S."/>
            <person name="Johnson J."/>
            <person name="Kravitz S."/>
            <person name="Beeson K."/>
            <person name="Sutton G."/>
            <person name="Rogers Y.-H."/>
            <person name="Friedman R."/>
            <person name="Frazier M."/>
            <person name="Venter J.C."/>
        </authorList>
    </citation>
    <scope>NUCLEOTIDE SEQUENCE [LARGE SCALE GENOMIC DNA]</scope>
    <source>
        <strain evidence="1 2">ATCC 23134</strain>
    </source>
</reference>
<proteinExistence type="predicted"/>
<dbReference type="eggNOG" id="COG2834">
    <property type="taxonomic scope" value="Bacteria"/>
</dbReference>
<protein>
    <submittedName>
        <fullName evidence="1">Lipoprotein, putative</fullName>
    </submittedName>
</protein>
<organism evidence="1 2">
    <name type="scientific">Microscilla marina ATCC 23134</name>
    <dbReference type="NCBI Taxonomy" id="313606"/>
    <lineage>
        <taxon>Bacteria</taxon>
        <taxon>Pseudomonadati</taxon>
        <taxon>Bacteroidota</taxon>
        <taxon>Cytophagia</taxon>
        <taxon>Cytophagales</taxon>
        <taxon>Microscillaceae</taxon>
        <taxon>Microscilla</taxon>
    </lineage>
</organism>
<accession>A1ZNZ8</accession>
<dbReference type="InterPro" id="IPR025634">
    <property type="entry name" value="DUF4292"/>
</dbReference>
<keyword evidence="1" id="KW-0449">Lipoprotein</keyword>
<evidence type="ECO:0000313" key="2">
    <source>
        <dbReference type="Proteomes" id="UP000004095"/>
    </source>
</evidence>
<keyword evidence="2" id="KW-1185">Reference proteome</keyword>
<gene>
    <name evidence="1" type="ORF">M23134_00230</name>
</gene>
<dbReference type="OrthoDB" id="849114at2"/>
<name>A1ZNZ8_MICM2</name>